<evidence type="ECO:0000259" key="4">
    <source>
        <dbReference type="Pfam" id="PF11611"/>
    </source>
</evidence>
<feature type="chain" id="PRO_5038415225" evidence="3">
    <location>
        <begin position="22"/>
        <end position="226"/>
    </location>
</feature>
<dbReference type="PROSITE" id="PS51257">
    <property type="entry name" value="PROKAR_LIPOPROTEIN"/>
    <property type="match status" value="1"/>
</dbReference>
<feature type="signal peptide" evidence="3">
    <location>
        <begin position="1"/>
        <end position="21"/>
    </location>
</feature>
<evidence type="ECO:0000313" key="6">
    <source>
        <dbReference type="Proteomes" id="UP000509303"/>
    </source>
</evidence>
<feature type="compositionally biased region" description="Low complexity" evidence="2">
    <location>
        <begin position="71"/>
        <end position="80"/>
    </location>
</feature>
<feature type="region of interest" description="Disordered" evidence="2">
    <location>
        <begin position="27"/>
        <end position="92"/>
    </location>
</feature>
<dbReference type="InterPro" id="IPR029051">
    <property type="entry name" value="DUF4352"/>
</dbReference>
<keyword evidence="1 3" id="KW-0732">Signal</keyword>
<dbReference type="InterPro" id="IPR029050">
    <property type="entry name" value="Immunoprotect_excell_Ig-like"/>
</dbReference>
<evidence type="ECO:0000256" key="1">
    <source>
        <dbReference type="ARBA" id="ARBA00022729"/>
    </source>
</evidence>
<gene>
    <name evidence="5" type="ORF">HUT08_08890</name>
</gene>
<organism evidence="5 6">
    <name type="scientific">Streptomyces buecherae</name>
    <dbReference type="NCBI Taxonomy" id="2763006"/>
    <lineage>
        <taxon>Bacteria</taxon>
        <taxon>Bacillati</taxon>
        <taxon>Actinomycetota</taxon>
        <taxon>Actinomycetes</taxon>
        <taxon>Kitasatosporales</taxon>
        <taxon>Streptomycetaceae</taxon>
        <taxon>Streptomyces</taxon>
    </lineage>
</organism>
<accession>A0A7H8N5B6</accession>
<name>A0A7H8N5B6_9ACTN</name>
<dbReference type="Pfam" id="PF11611">
    <property type="entry name" value="DUF4352"/>
    <property type="match status" value="1"/>
</dbReference>
<protein>
    <submittedName>
        <fullName evidence="5">DUF4352 domain-containing protein</fullName>
    </submittedName>
</protein>
<reference evidence="5 6" key="1">
    <citation type="submission" date="2020-06" db="EMBL/GenBank/DDBJ databases">
        <title>Genome mining for natural products.</title>
        <authorList>
            <person name="Zhang B."/>
            <person name="Shi J."/>
            <person name="Ge H."/>
        </authorList>
    </citation>
    <scope>NUCLEOTIDE SEQUENCE [LARGE SCALE GENOMIC DNA]</scope>
    <source>
        <strain evidence="5 6">NA00687</strain>
    </source>
</reference>
<dbReference type="RefSeq" id="WP_176161384.1">
    <property type="nucleotide sequence ID" value="NZ_CP054929.1"/>
</dbReference>
<sequence>MRVSRALAVLTSAALLSAVLAGCSGDGGDGKGAADPAASTTRPAASEAATGTDTEAAGDAPLDVPEETTEAKTTPATKAPSLAVGESGTYEVGETDEYGENFKVTSRMKVTVVSAEYVTPAQVNTTNQPEKGQYVALTLTVRNTGGAPADFAAYGMMKWEDAKTAAQDATTLEGVGEGADLDTTYKPGQSVTGRLVLDVVRRGGVVHYYDANAGGESPSFTVELPK</sequence>
<feature type="compositionally biased region" description="Low complexity" evidence="2">
    <location>
        <begin position="33"/>
        <end position="60"/>
    </location>
</feature>
<proteinExistence type="predicted"/>
<evidence type="ECO:0000256" key="3">
    <source>
        <dbReference type="SAM" id="SignalP"/>
    </source>
</evidence>
<feature type="domain" description="DUF4352" evidence="4">
    <location>
        <begin position="107"/>
        <end position="199"/>
    </location>
</feature>
<keyword evidence="6" id="KW-1185">Reference proteome</keyword>
<dbReference type="EMBL" id="CP054929">
    <property type="protein sequence ID" value="QKW49650.1"/>
    <property type="molecule type" value="Genomic_DNA"/>
</dbReference>
<evidence type="ECO:0000313" key="5">
    <source>
        <dbReference type="EMBL" id="QKW49650.1"/>
    </source>
</evidence>
<dbReference type="Proteomes" id="UP000509303">
    <property type="component" value="Chromosome"/>
</dbReference>
<evidence type="ECO:0000256" key="2">
    <source>
        <dbReference type="SAM" id="MobiDB-lite"/>
    </source>
</evidence>
<dbReference type="Gene3D" id="2.60.40.1240">
    <property type="match status" value="1"/>
</dbReference>
<dbReference type="AlphaFoldDB" id="A0A7H8N5B6"/>